<organism evidence="2 3">
    <name type="scientific">Candidatus Thiodiazotropha taylori</name>
    <dbReference type="NCBI Taxonomy" id="2792791"/>
    <lineage>
        <taxon>Bacteria</taxon>
        <taxon>Pseudomonadati</taxon>
        <taxon>Pseudomonadota</taxon>
        <taxon>Gammaproteobacteria</taxon>
        <taxon>Chromatiales</taxon>
        <taxon>Sedimenticolaceae</taxon>
        <taxon>Candidatus Thiodiazotropha</taxon>
    </lineage>
</organism>
<accession>A0A9E4NIQ7</accession>
<reference evidence="2" key="1">
    <citation type="journal article" date="2021" name="Proc. Natl. Acad. Sci. U.S.A.">
        <title>Global biogeography of chemosynthetic symbionts reveals both localized and globally distributed symbiont groups. .</title>
        <authorList>
            <person name="Osvatic J.T."/>
            <person name="Wilkins L.G.E."/>
            <person name="Leibrecht L."/>
            <person name="Leray M."/>
            <person name="Zauner S."/>
            <person name="Polzin J."/>
            <person name="Camacho Y."/>
            <person name="Gros O."/>
            <person name="van Gils J.A."/>
            <person name="Eisen J.A."/>
            <person name="Petersen J.M."/>
            <person name="Yuen B."/>
        </authorList>
    </citation>
    <scope>NUCLEOTIDE SEQUENCE</scope>
    <source>
        <strain evidence="2">MAGclacostrist055</strain>
    </source>
</reference>
<comment type="caution">
    <text evidence="2">The sequence shown here is derived from an EMBL/GenBank/DDBJ whole genome shotgun (WGS) entry which is preliminary data.</text>
</comment>
<dbReference type="NCBIfam" id="NF012211">
    <property type="entry name" value="tand_rpt_95"/>
    <property type="match status" value="2"/>
</dbReference>
<gene>
    <name evidence="2" type="ORF">JAY77_07810</name>
</gene>
<dbReference type="PANTHER" id="PTHR35038">
    <property type="entry name" value="DISSIMILATORY SULFITE REDUCTASE SIRA"/>
    <property type="match status" value="1"/>
</dbReference>
<evidence type="ECO:0000313" key="2">
    <source>
        <dbReference type="EMBL" id="MCG7978036.1"/>
    </source>
</evidence>
<dbReference type="Gene3D" id="2.60.40.3440">
    <property type="match status" value="2"/>
</dbReference>
<dbReference type="Pfam" id="PF17963">
    <property type="entry name" value="Big_9"/>
    <property type="match status" value="2"/>
</dbReference>
<name>A0A9E4NIQ7_9GAMM</name>
<dbReference type="Gene3D" id="1.10.287.3080">
    <property type="match status" value="1"/>
</dbReference>
<dbReference type="AlphaFoldDB" id="A0A9E4NIQ7"/>
<evidence type="ECO:0000313" key="3">
    <source>
        <dbReference type="Proteomes" id="UP000886674"/>
    </source>
</evidence>
<dbReference type="SUPFAM" id="SSF48695">
    <property type="entry name" value="Multiheme cytochromes"/>
    <property type="match status" value="1"/>
</dbReference>
<keyword evidence="1" id="KW-0732">Signal</keyword>
<evidence type="ECO:0000256" key="1">
    <source>
        <dbReference type="ARBA" id="ARBA00022729"/>
    </source>
</evidence>
<dbReference type="EMBL" id="JAEPCR010000031">
    <property type="protein sequence ID" value="MCG7978036.1"/>
    <property type="molecule type" value="Genomic_DNA"/>
</dbReference>
<dbReference type="Proteomes" id="UP000886674">
    <property type="component" value="Unassembled WGS sequence"/>
</dbReference>
<dbReference type="InterPro" id="IPR036280">
    <property type="entry name" value="Multihaem_cyt_sf"/>
</dbReference>
<protein>
    <submittedName>
        <fullName evidence="2">Cadherin-like domain-containing protein</fullName>
    </submittedName>
</protein>
<sequence length="1056" mass="111939">MFKTLMSKTTTFALILLLAIPVLTFAKGKPAKTLRITNATYDGTLTVTGGRASRNGDVVVSNPNPDVSQSWSTTSNRRGRWVLSVADPQPVPCRVSASDGANEASADVVGAPDDCDGTVVVNTPPTAMDDNAETDLNQQVVIDLLANDSDADGSLDPASLNFVSLPANGSLSDNGDGTVVYQPDTDFFGSDSFDYQVSDDQGAPSNTATVSVTVNEGVVVNMPPTAVDDSAETDLNQQVVIDLLANDSDADGSLDPASLNFVSLPANGSLSDNGDGTVVYQPDTDFFGSDSFDYQVSDDQGAPSNTATVSVTVNDPPPPPPVDPVSINSTSANTALPASPVTERPVAASSEYKVLAANDLGMHCADLDYQVFSILPPFNVIHAQVVRRGVGNSAPRLMDDSNIDLYYSAASSADDPALTDDPVSPVFKSNFWADPDMDGRTFGFDTYEPLFFGLLLPSDVSTQDVGLPVPDSHLLRDCLVGYLDGTADAATTRQACAMVQQNMPGLFVPFSDNQPQRFSRFDVNINFFNELLGGVGLGGLIHDVNWFAADGIPIMPVDDQGRSNPYPLMRVEAIDRGSQAQLASTDIVVPVASEADCQTCHATALDCASVPANPAFECDGSALNRTADWNIMSIDGDAEGVMPPGDNDLQRLLNTAKVNILRLHDRKHGTDLDASRPVQCATCHYTPALDLAQLGPTDSPGTSQTAHITMSRAMHGHHGTIPADPNRPFDAVTNNLFPDMPAPDDPMRHALAVDHFPQATDESQTVTEYVQEKTCYTCHPGKRTQCLRGAMAAGGVVCQDCHGQARHVGNDFSENLAGTPWPEGANLNKRVPWASEPGCQSCHTGDAVNPNHPAGAIVADDGIRLLQAFNLVPGRDPSGVEDGTELAIAHSAPSSRFAENETLYRLSKGHGGLMCQACHGSTHAIFPNPMPNANDNVASNQLQGHAGTIVECDTCHDPSTFENGGSLELTMNGPHGMHPVGSFRWNKSHKEARNSGGQNCRACHGANGEGTVLSAMSTDRMLLCKDEKGTMCSNDDYALFPKGHEVGCADCHEKKL</sequence>
<dbReference type="InterPro" id="IPR051829">
    <property type="entry name" value="Multiheme_Cytochr_ET"/>
</dbReference>
<proteinExistence type="predicted"/>